<comment type="caution">
    <text evidence="1">The sequence shown here is derived from an EMBL/GenBank/DDBJ whole genome shotgun (WGS) entry which is preliminary data.</text>
</comment>
<dbReference type="Proteomes" id="UP000442469">
    <property type="component" value="Unassembled WGS sequence"/>
</dbReference>
<accession>A0A6N8EU02</accession>
<organism evidence="1 2">
    <name type="scientific">Paenibacillus macerans</name>
    <name type="common">Bacillus macerans</name>
    <dbReference type="NCBI Taxonomy" id="44252"/>
    <lineage>
        <taxon>Bacteria</taxon>
        <taxon>Bacillati</taxon>
        <taxon>Bacillota</taxon>
        <taxon>Bacilli</taxon>
        <taxon>Bacillales</taxon>
        <taxon>Paenibacillaceae</taxon>
        <taxon>Paenibacillus</taxon>
    </lineage>
</organism>
<name>A0A6N8EU02_PAEMA</name>
<proteinExistence type="predicted"/>
<dbReference type="EMBL" id="WNZZ01000003">
    <property type="protein sequence ID" value="MUG22032.1"/>
    <property type="molecule type" value="Genomic_DNA"/>
</dbReference>
<gene>
    <name evidence="1" type="ORF">GNQ08_06265</name>
</gene>
<evidence type="ECO:0000313" key="2">
    <source>
        <dbReference type="Proteomes" id="UP000442469"/>
    </source>
</evidence>
<protein>
    <submittedName>
        <fullName evidence="1">Uncharacterized protein</fullName>
    </submittedName>
</protein>
<reference evidence="1 2" key="1">
    <citation type="submission" date="2019-11" db="EMBL/GenBank/DDBJ databases">
        <title>Draft genome sequences of five Paenibacillus species of dairy origin.</title>
        <authorList>
            <person name="Olajide A.M."/>
            <person name="Chen S."/>
            <person name="Lapointe G."/>
        </authorList>
    </citation>
    <scope>NUCLEOTIDE SEQUENCE [LARGE SCALE GENOMIC DNA]</scope>
    <source>
        <strain evidence="1 2">3CT49</strain>
    </source>
</reference>
<dbReference type="AlphaFoldDB" id="A0A6N8EU02"/>
<evidence type="ECO:0000313" key="1">
    <source>
        <dbReference type="EMBL" id="MUG22032.1"/>
    </source>
</evidence>
<dbReference type="RefSeq" id="WP_155619612.1">
    <property type="nucleotide sequence ID" value="NZ_BOSD01000007.1"/>
</dbReference>
<sequence length="81" mass="9328">MKKIIFLLSAIFIISNVVWGFMYFKRIDAPSNISVQVYDLRGTGELWDITDYKIIVSPNKVLRGHGKLTYKGDPKNVEVYC</sequence>